<dbReference type="AlphaFoldDB" id="A0A6V7R9Z7"/>
<dbReference type="GO" id="GO:0016811">
    <property type="term" value="F:hydrolase activity, acting on carbon-nitrogen (but not peptide) bonds, in linear amides"/>
    <property type="evidence" value="ECO:0007669"/>
    <property type="project" value="TreeGrafter"/>
</dbReference>
<dbReference type="InterPro" id="IPR003737">
    <property type="entry name" value="GlcNAc_PI_deacetylase-related"/>
</dbReference>
<accession>A0A6V7R9Z7</accession>
<dbReference type="PANTHER" id="PTHR12993:SF27">
    <property type="entry name" value="N-ACETYL-ALPHA-D-GLUCOSAMINYL L-MALATE DEACETYLASE 2-RELATED"/>
    <property type="match status" value="1"/>
</dbReference>
<dbReference type="EMBL" id="CAJEWD010000004">
    <property type="protein sequence ID" value="CAD2074299.1"/>
    <property type="molecule type" value="Genomic_DNA"/>
</dbReference>
<sequence>MDFSNENHVLVVFPHPDDEAFGVSGTIMKYVDAGVPVTYACLTFGDMGRNLGYPPFATRESLHTVRKKEVEESALIMGVTDLRLLGFRDKTLEFEEHGKLKGVIEDMISELSPSRIITFYPGYSVHPDHEATADAVIDALKDMPKDKRPKLQLVAFDNRTFDDLGQPDIVIDIEGYTERKMKVMAAHRSQTGKLLEDLASDTHEGDEARTRWMQYENFYSYDIE</sequence>
<dbReference type="InterPro" id="IPR023841">
    <property type="entry name" value="BshB2"/>
</dbReference>
<name>A0A6V7R9Z7_9STAP</name>
<gene>
    <name evidence="1" type="primary">mca</name>
    <name evidence="1" type="ORF">JEODO184_00674</name>
</gene>
<dbReference type="PANTHER" id="PTHR12993">
    <property type="entry name" value="N-ACETYLGLUCOSAMINYL-PHOSPHATIDYLINOSITOL DE-N-ACETYLASE-RELATED"/>
    <property type="match status" value="1"/>
</dbReference>
<evidence type="ECO:0000313" key="1">
    <source>
        <dbReference type="EMBL" id="CAD2074299.1"/>
    </source>
</evidence>
<keyword evidence="2" id="KW-1185">Reference proteome</keyword>
<protein>
    <submittedName>
        <fullName evidence="1">Mycothiol S-conjugate amidase</fullName>
    </submittedName>
</protein>
<proteinExistence type="predicted"/>
<reference evidence="1 2" key="1">
    <citation type="submission" date="2020-07" db="EMBL/GenBank/DDBJ databases">
        <authorList>
            <person name="Criscuolo A."/>
        </authorList>
    </citation>
    <scope>NUCLEOTIDE SEQUENCE [LARGE SCALE GENOMIC DNA]</scope>
    <source>
        <strain evidence="1">CIP111649</strain>
    </source>
</reference>
<evidence type="ECO:0000313" key="2">
    <source>
        <dbReference type="Proteomes" id="UP000589351"/>
    </source>
</evidence>
<dbReference type="Gene3D" id="3.40.50.10320">
    <property type="entry name" value="LmbE-like"/>
    <property type="match status" value="1"/>
</dbReference>
<comment type="caution">
    <text evidence="1">The sequence shown here is derived from an EMBL/GenBank/DDBJ whole genome shotgun (WGS) entry which is preliminary data.</text>
</comment>
<dbReference type="RefSeq" id="WP_185125207.1">
    <property type="nucleotide sequence ID" value="NZ_CAJEWD010000004.1"/>
</dbReference>
<dbReference type="NCBIfam" id="TIGR04000">
    <property type="entry name" value="thiol_BshB2"/>
    <property type="match status" value="1"/>
</dbReference>
<dbReference type="Proteomes" id="UP000589351">
    <property type="component" value="Unassembled WGS sequence"/>
</dbReference>
<dbReference type="Pfam" id="PF02585">
    <property type="entry name" value="PIG-L"/>
    <property type="match status" value="1"/>
</dbReference>
<dbReference type="SUPFAM" id="SSF102588">
    <property type="entry name" value="LmbE-like"/>
    <property type="match status" value="1"/>
</dbReference>
<dbReference type="InterPro" id="IPR024078">
    <property type="entry name" value="LmbE-like_dom_sf"/>
</dbReference>
<organism evidence="1 2">
    <name type="scientific">Jeotgalicoccus meleagridis</name>
    <dbReference type="NCBI Taxonomy" id="2759181"/>
    <lineage>
        <taxon>Bacteria</taxon>
        <taxon>Bacillati</taxon>
        <taxon>Bacillota</taxon>
        <taxon>Bacilli</taxon>
        <taxon>Bacillales</taxon>
        <taxon>Staphylococcaceae</taxon>
        <taxon>Jeotgalicoccus</taxon>
    </lineage>
</organism>